<sequence>MADGQPSAPPAATPLAGAVLRANPSYELLPLDRLAAPEREQVVREHGDAEELYGVLRPRGGSQLDPRAVSPETALLLLTLREPGPLPRYAAARGEQETAQALTRLVLDDVLQVEHGGDWLSGAAAATLLLATRSAGGRGRVGELSLAALRYGAALGPLPEPLLARRLYFYGVRPPSARLRREWGDPGAHAARLGLDAGGGARAVLRAGWSEVVAPDGERRPWRQWRRQATGAAAPPRADWKLYVSPTADALPEAFAAVAETLARSHGVSAFKVGGDLRGISRPDKLVAYFDGLDDLREGAALLRERLAGCPAQGVPFTAPITSDGLLSWGADPPAASGGQEHGERSSWRLWIAERLAQYLSSAARERRPDGLEPWRFALERLRLSGVDTDTWAPAAGMWPEALASA</sequence>
<accession>A0ABU4HTB1</accession>
<dbReference type="Proteomes" id="UP001284601">
    <property type="component" value="Unassembled WGS sequence"/>
</dbReference>
<evidence type="ECO:0000313" key="2">
    <source>
        <dbReference type="Proteomes" id="UP001284601"/>
    </source>
</evidence>
<organism evidence="1 2">
    <name type="scientific">Conexibacter stalactiti</name>
    <dbReference type="NCBI Taxonomy" id="1940611"/>
    <lineage>
        <taxon>Bacteria</taxon>
        <taxon>Bacillati</taxon>
        <taxon>Actinomycetota</taxon>
        <taxon>Thermoleophilia</taxon>
        <taxon>Solirubrobacterales</taxon>
        <taxon>Conexibacteraceae</taxon>
        <taxon>Conexibacter</taxon>
    </lineage>
</organism>
<dbReference type="RefSeq" id="WP_318598083.1">
    <property type="nucleotide sequence ID" value="NZ_JAWSTH010000039.1"/>
</dbReference>
<proteinExistence type="predicted"/>
<comment type="caution">
    <text evidence="1">The sequence shown here is derived from an EMBL/GenBank/DDBJ whole genome shotgun (WGS) entry which is preliminary data.</text>
</comment>
<protein>
    <submittedName>
        <fullName evidence="1">Uncharacterized protein</fullName>
    </submittedName>
</protein>
<keyword evidence="2" id="KW-1185">Reference proteome</keyword>
<dbReference type="EMBL" id="JAWSTH010000039">
    <property type="protein sequence ID" value="MDW5595745.1"/>
    <property type="molecule type" value="Genomic_DNA"/>
</dbReference>
<gene>
    <name evidence="1" type="ORF">R7226_15450</name>
</gene>
<name>A0ABU4HTB1_9ACTN</name>
<reference evidence="2" key="1">
    <citation type="submission" date="2023-07" db="EMBL/GenBank/DDBJ databases">
        <title>Conexibacter stalactiti sp. nov., isolated from stalactites in a lava cave and emended description of the genus Conexibacter.</title>
        <authorList>
            <person name="Lee S.D."/>
        </authorList>
    </citation>
    <scope>NUCLEOTIDE SEQUENCE [LARGE SCALE GENOMIC DNA]</scope>
    <source>
        <strain evidence="2">KCTC 39840</strain>
    </source>
</reference>
<evidence type="ECO:0000313" key="1">
    <source>
        <dbReference type="EMBL" id="MDW5595745.1"/>
    </source>
</evidence>